<evidence type="ECO:0000313" key="2">
    <source>
        <dbReference type="Proteomes" id="UP000053097"/>
    </source>
</evidence>
<dbReference type="AlphaFoldDB" id="A0A026W6A9"/>
<dbReference type="PANTHER" id="PTHR47326">
    <property type="entry name" value="TRANSPOSABLE ELEMENT TC3 TRANSPOSASE-LIKE PROTEIN"/>
    <property type="match status" value="1"/>
</dbReference>
<evidence type="ECO:0000313" key="1">
    <source>
        <dbReference type="EMBL" id="EZA51141.1"/>
    </source>
</evidence>
<dbReference type="OrthoDB" id="7696101at2759"/>
<dbReference type="OMA" id="HFAHIVR"/>
<keyword evidence="2" id="KW-1185">Reference proteome</keyword>
<dbReference type="Proteomes" id="UP000053097">
    <property type="component" value="Unassembled WGS sequence"/>
</dbReference>
<dbReference type="InterPro" id="IPR036397">
    <property type="entry name" value="RNaseH_sf"/>
</dbReference>
<protein>
    <recommendedName>
        <fullName evidence="3">Transposable element Tc3 transposase</fullName>
    </recommendedName>
</protein>
<organism evidence="1 2">
    <name type="scientific">Ooceraea biroi</name>
    <name type="common">Clonal raider ant</name>
    <name type="synonym">Cerapachys biroi</name>
    <dbReference type="NCBI Taxonomy" id="2015173"/>
    <lineage>
        <taxon>Eukaryota</taxon>
        <taxon>Metazoa</taxon>
        <taxon>Ecdysozoa</taxon>
        <taxon>Arthropoda</taxon>
        <taxon>Hexapoda</taxon>
        <taxon>Insecta</taxon>
        <taxon>Pterygota</taxon>
        <taxon>Neoptera</taxon>
        <taxon>Endopterygota</taxon>
        <taxon>Hymenoptera</taxon>
        <taxon>Apocrita</taxon>
        <taxon>Aculeata</taxon>
        <taxon>Formicoidea</taxon>
        <taxon>Formicidae</taxon>
        <taxon>Dorylinae</taxon>
        <taxon>Ooceraea</taxon>
    </lineage>
</organism>
<dbReference type="GO" id="GO:0003676">
    <property type="term" value="F:nucleic acid binding"/>
    <property type="evidence" value="ECO:0007669"/>
    <property type="project" value="InterPro"/>
</dbReference>
<accession>A0A026W6A9</accession>
<evidence type="ECO:0008006" key="3">
    <source>
        <dbReference type="Google" id="ProtNLM"/>
    </source>
</evidence>
<dbReference type="EMBL" id="KK107416">
    <property type="protein sequence ID" value="EZA51141.1"/>
    <property type="molecule type" value="Genomic_DNA"/>
</dbReference>
<sequence>MVTDDPNISTRVEARYQSASQATVCRALKLAHFHPYKIRLTQELHANDELRRLRYCRWFLDVSEENYYFSKYILFSDECTFQNNGNVNRHNSHYWVTENPHWMQQAHTQVRWSVNVWAGILGDNIIGPYFIDGNVNGNEYRRFLNNELVALLDNVPLKLRMNMWFQQDGHPAHTAKATRELLNEKFGNRWIGLHGPREWPPRSPDLTQLDFFCGVI</sequence>
<reference evidence="1 2" key="1">
    <citation type="journal article" date="2014" name="Curr. Biol.">
        <title>The genome of the clonal raider ant Cerapachys biroi.</title>
        <authorList>
            <person name="Oxley P.R."/>
            <person name="Ji L."/>
            <person name="Fetter-Pruneda I."/>
            <person name="McKenzie S.K."/>
            <person name="Li C."/>
            <person name="Hu H."/>
            <person name="Zhang G."/>
            <person name="Kronauer D.J."/>
        </authorList>
    </citation>
    <scope>NUCLEOTIDE SEQUENCE [LARGE SCALE GENOMIC DNA]</scope>
</reference>
<name>A0A026W6A9_OOCBI</name>
<proteinExistence type="predicted"/>
<gene>
    <name evidence="1" type="ORF">X777_10433</name>
</gene>
<dbReference type="PANTHER" id="PTHR47326:SF1">
    <property type="entry name" value="HTH PSQ-TYPE DOMAIN-CONTAINING PROTEIN"/>
    <property type="match status" value="1"/>
</dbReference>
<dbReference type="Gene3D" id="3.30.420.10">
    <property type="entry name" value="Ribonuclease H-like superfamily/Ribonuclease H"/>
    <property type="match status" value="1"/>
</dbReference>